<dbReference type="RefSeq" id="YP_009104527.1">
    <property type="nucleotide sequence ID" value="NC_025504.1"/>
</dbReference>
<reference evidence="2" key="1">
    <citation type="journal article" date="2014" name="BMC Genomics">
        <title>Evolution of multipartite mitochondrial genomes in the booklice of the genus Liposcelis (Psocoptera).</title>
        <authorList>
            <person name="Chen S.C."/>
            <person name="Wei D.D."/>
            <person name="Shao R."/>
            <person name="Shi J.X."/>
            <person name="Dou W."/>
            <person name="Wang J.J."/>
        </authorList>
    </citation>
    <scope>NUCLEOTIDE SEQUENCE</scope>
</reference>
<feature type="transmembrane region" description="Helical" evidence="1">
    <location>
        <begin position="6"/>
        <end position="34"/>
    </location>
</feature>
<protein>
    <submittedName>
        <fullName evidence="2">ATP synthase F0 subunit 8</fullName>
    </submittedName>
</protein>
<keyword evidence="1" id="KW-1133">Transmembrane helix</keyword>
<geneLocation type="mitochondrion" evidence="2"/>
<accession>A0A096X708</accession>
<evidence type="ECO:0000256" key="1">
    <source>
        <dbReference type="SAM" id="Phobius"/>
    </source>
</evidence>
<proteinExistence type="predicted"/>
<dbReference type="GeneID" id="22158053"/>
<keyword evidence="1" id="KW-0472">Membrane</keyword>
<dbReference type="CTD" id="4509"/>
<dbReference type="EMBL" id="KF649224">
    <property type="protein sequence ID" value="AHA47081.1"/>
    <property type="molecule type" value="Genomic_DNA"/>
</dbReference>
<dbReference type="AlphaFoldDB" id="A0A096X708"/>
<name>A0A096X708_9NEOP</name>
<keyword evidence="2" id="KW-0496">Mitochondrion</keyword>
<keyword evidence="1" id="KW-0812">Transmembrane</keyword>
<gene>
    <name evidence="2" type="primary">ATP8</name>
</gene>
<organism evidence="2">
    <name type="scientific">Liposcelis entomophila</name>
    <dbReference type="NCBI Taxonomy" id="550478"/>
    <lineage>
        <taxon>Eukaryota</taxon>
        <taxon>Metazoa</taxon>
        <taxon>Ecdysozoa</taxon>
        <taxon>Arthropoda</taxon>
        <taxon>Hexapoda</taxon>
        <taxon>Insecta</taxon>
        <taxon>Pterygota</taxon>
        <taxon>Neoptera</taxon>
        <taxon>Paraneoptera</taxon>
        <taxon>Psocodea</taxon>
        <taxon>Troctomorpha</taxon>
        <taxon>Liposcelidetae</taxon>
        <taxon>Liposcelididae</taxon>
        <taxon>Liposcelis</taxon>
    </lineage>
</organism>
<sequence>MMPPIAPLLWIFFFILMVILLMIIFFSLFFSLNFKKINYLNLKKKNNTILWMV</sequence>
<evidence type="ECO:0000313" key="2">
    <source>
        <dbReference type="EMBL" id="AHA47081.1"/>
    </source>
</evidence>